<dbReference type="GO" id="GO:0050566">
    <property type="term" value="F:asparaginyl-tRNA synthase (glutamine-hydrolyzing) activity"/>
    <property type="evidence" value="ECO:0007669"/>
    <property type="project" value="RHEA"/>
</dbReference>
<evidence type="ECO:0000313" key="2">
    <source>
        <dbReference type="EMBL" id="PKL72224.1"/>
    </source>
</evidence>
<evidence type="ECO:0000256" key="1">
    <source>
        <dbReference type="HAMAP-Rule" id="MF_00122"/>
    </source>
</evidence>
<dbReference type="PANTHER" id="PTHR15004:SF0">
    <property type="entry name" value="GLUTAMYL-TRNA(GLN) AMIDOTRANSFERASE SUBUNIT C, MITOCHONDRIAL"/>
    <property type="match status" value="1"/>
</dbReference>
<dbReference type="GO" id="GO:0070681">
    <property type="term" value="P:glutaminyl-tRNAGln biosynthesis via transamidation"/>
    <property type="evidence" value="ECO:0007669"/>
    <property type="project" value="TreeGrafter"/>
</dbReference>
<proteinExistence type="inferred from homology"/>
<dbReference type="GO" id="GO:0006450">
    <property type="term" value="P:regulation of translational fidelity"/>
    <property type="evidence" value="ECO:0007669"/>
    <property type="project" value="InterPro"/>
</dbReference>
<dbReference type="AlphaFoldDB" id="A0A2N1UN98"/>
<gene>
    <name evidence="1" type="primary">gatC</name>
    <name evidence="2" type="ORF">CVV26_02420</name>
</gene>
<evidence type="ECO:0000313" key="3">
    <source>
        <dbReference type="Proteomes" id="UP000233414"/>
    </source>
</evidence>
<dbReference type="GO" id="GO:0006412">
    <property type="term" value="P:translation"/>
    <property type="evidence" value="ECO:0007669"/>
    <property type="project" value="UniProtKB-UniRule"/>
</dbReference>
<dbReference type="InterPro" id="IPR003837">
    <property type="entry name" value="GatC"/>
</dbReference>
<dbReference type="InterPro" id="IPR036113">
    <property type="entry name" value="Asp/Glu-ADT_sf_sub_c"/>
</dbReference>
<dbReference type="NCBIfam" id="TIGR00135">
    <property type="entry name" value="gatC"/>
    <property type="match status" value="1"/>
</dbReference>
<comment type="function">
    <text evidence="1">Allows the formation of correctly charged Asn-tRNA(Asn) or Gln-tRNA(Gln) through the transamidation of misacylated Asp-tRNA(Asn) or Glu-tRNA(Gln) in organisms which lack either or both of asparaginyl-tRNA or glutaminyl-tRNA synthetases. The reaction takes place in the presence of glutamine and ATP through an activated phospho-Asp-tRNA(Asn) or phospho-Glu-tRNA(Gln).</text>
</comment>
<reference evidence="2 3" key="1">
    <citation type="journal article" date="2017" name="ISME J.">
        <title>Potential for microbial H2 and metal transformations associated with novel bacteria and archaea in deep terrestrial subsurface sediments.</title>
        <authorList>
            <person name="Hernsdorf A.W."/>
            <person name="Amano Y."/>
            <person name="Miyakawa K."/>
            <person name="Ise K."/>
            <person name="Suzuki Y."/>
            <person name="Anantharaman K."/>
            <person name="Probst A."/>
            <person name="Burstein D."/>
            <person name="Thomas B.C."/>
            <person name="Banfield J.F."/>
        </authorList>
    </citation>
    <scope>NUCLEOTIDE SEQUENCE [LARGE SCALE GENOMIC DNA]</scope>
    <source>
        <strain evidence="2">HGW-Kuenenbacteria-1</strain>
    </source>
</reference>
<keyword evidence="2" id="KW-0808">Transferase</keyword>
<keyword evidence="1" id="KW-0547">Nucleotide-binding</keyword>
<dbReference type="GO" id="GO:0016740">
    <property type="term" value="F:transferase activity"/>
    <property type="evidence" value="ECO:0007669"/>
    <property type="project" value="UniProtKB-KW"/>
</dbReference>
<comment type="subunit">
    <text evidence="1">Heterotrimer of A, B and C subunits.</text>
</comment>
<dbReference type="PANTHER" id="PTHR15004">
    <property type="entry name" value="GLUTAMYL-TRNA(GLN) AMIDOTRANSFERASE SUBUNIT C, MITOCHONDRIAL"/>
    <property type="match status" value="1"/>
</dbReference>
<dbReference type="SUPFAM" id="SSF141000">
    <property type="entry name" value="Glu-tRNAGln amidotransferase C subunit"/>
    <property type="match status" value="1"/>
</dbReference>
<sequence length="96" mass="11062">MNLTIQEVEHIAKLARLKLTDQEKKKFAQQLSSVLDYAKQLDEVDTENVKPTNQIIGLKNIYRQDEINEKEKSEKQALLQCAPNTEDGYIKIPSVF</sequence>
<dbReference type="GO" id="GO:0050567">
    <property type="term" value="F:glutaminyl-tRNA synthase (glutamine-hydrolyzing) activity"/>
    <property type="evidence" value="ECO:0007669"/>
    <property type="project" value="UniProtKB-UniRule"/>
</dbReference>
<dbReference type="EC" id="6.3.5.-" evidence="1"/>
<dbReference type="Gene3D" id="1.10.20.60">
    <property type="entry name" value="Glu-tRNAGln amidotransferase C subunit, N-terminal domain"/>
    <property type="match status" value="1"/>
</dbReference>
<dbReference type="GO" id="GO:0005524">
    <property type="term" value="F:ATP binding"/>
    <property type="evidence" value="ECO:0007669"/>
    <property type="project" value="UniProtKB-KW"/>
</dbReference>
<name>A0A2N1UN98_9BACT</name>
<dbReference type="Proteomes" id="UP000233414">
    <property type="component" value="Unassembled WGS sequence"/>
</dbReference>
<dbReference type="HAMAP" id="MF_00122">
    <property type="entry name" value="GatC"/>
    <property type="match status" value="1"/>
</dbReference>
<accession>A0A2N1UN98</accession>
<protein>
    <recommendedName>
        <fullName evidence="1">Aspartyl/glutamyl-tRNA(Asn/Gln) amidotransferase subunit C</fullName>
        <shortName evidence="1">Asp/Glu-ADT subunit C</shortName>
        <ecNumber evidence="1">6.3.5.-</ecNumber>
    </recommendedName>
</protein>
<comment type="catalytic activity">
    <reaction evidence="1">
        <text>L-glutamyl-tRNA(Gln) + L-glutamine + ATP + H2O = L-glutaminyl-tRNA(Gln) + L-glutamate + ADP + phosphate + H(+)</text>
        <dbReference type="Rhea" id="RHEA:17521"/>
        <dbReference type="Rhea" id="RHEA-COMP:9681"/>
        <dbReference type="Rhea" id="RHEA-COMP:9684"/>
        <dbReference type="ChEBI" id="CHEBI:15377"/>
        <dbReference type="ChEBI" id="CHEBI:15378"/>
        <dbReference type="ChEBI" id="CHEBI:29985"/>
        <dbReference type="ChEBI" id="CHEBI:30616"/>
        <dbReference type="ChEBI" id="CHEBI:43474"/>
        <dbReference type="ChEBI" id="CHEBI:58359"/>
        <dbReference type="ChEBI" id="CHEBI:78520"/>
        <dbReference type="ChEBI" id="CHEBI:78521"/>
        <dbReference type="ChEBI" id="CHEBI:456216"/>
    </reaction>
</comment>
<dbReference type="Pfam" id="PF02686">
    <property type="entry name" value="GatC"/>
    <property type="match status" value="1"/>
</dbReference>
<comment type="similarity">
    <text evidence="1">Belongs to the GatC family.</text>
</comment>
<comment type="caution">
    <text evidence="2">The sequence shown here is derived from an EMBL/GenBank/DDBJ whole genome shotgun (WGS) entry which is preliminary data.</text>
</comment>
<comment type="catalytic activity">
    <reaction evidence="1">
        <text>L-aspartyl-tRNA(Asn) + L-glutamine + ATP + H2O = L-asparaginyl-tRNA(Asn) + L-glutamate + ADP + phosphate + 2 H(+)</text>
        <dbReference type="Rhea" id="RHEA:14513"/>
        <dbReference type="Rhea" id="RHEA-COMP:9674"/>
        <dbReference type="Rhea" id="RHEA-COMP:9677"/>
        <dbReference type="ChEBI" id="CHEBI:15377"/>
        <dbReference type="ChEBI" id="CHEBI:15378"/>
        <dbReference type="ChEBI" id="CHEBI:29985"/>
        <dbReference type="ChEBI" id="CHEBI:30616"/>
        <dbReference type="ChEBI" id="CHEBI:43474"/>
        <dbReference type="ChEBI" id="CHEBI:58359"/>
        <dbReference type="ChEBI" id="CHEBI:78515"/>
        <dbReference type="ChEBI" id="CHEBI:78516"/>
        <dbReference type="ChEBI" id="CHEBI:456216"/>
    </reaction>
</comment>
<keyword evidence="1" id="KW-0648">Protein biosynthesis</keyword>
<keyword evidence="1" id="KW-0067">ATP-binding</keyword>
<keyword evidence="1" id="KW-0436">Ligase</keyword>
<organism evidence="2 3">
    <name type="scientific">Candidatus Kuenenbacteria bacterium HGW-Kuenenbacteria-1</name>
    <dbReference type="NCBI Taxonomy" id="2013812"/>
    <lineage>
        <taxon>Bacteria</taxon>
        <taxon>Candidatus Kueneniibacteriota</taxon>
    </lineage>
</organism>
<dbReference type="EMBL" id="PGYQ01000011">
    <property type="protein sequence ID" value="PKL72224.1"/>
    <property type="molecule type" value="Genomic_DNA"/>
</dbReference>